<gene>
    <name evidence="7" type="ORF">PV11_06227</name>
</gene>
<dbReference type="OrthoDB" id="10267969at2759"/>
<dbReference type="STRING" id="1016849.A0A0D1YCN6"/>
<feature type="transmembrane region" description="Helical" evidence="6">
    <location>
        <begin position="168"/>
        <end position="190"/>
    </location>
</feature>
<evidence type="ECO:0000256" key="6">
    <source>
        <dbReference type="RuleBase" id="RU363053"/>
    </source>
</evidence>
<comment type="similarity">
    <text evidence="2 6">Belongs to the peroxisomal membrane protein PXMP2/4 family.</text>
</comment>
<dbReference type="AlphaFoldDB" id="A0A0D1YCN6"/>
<proteinExistence type="inferred from homology"/>
<dbReference type="PANTHER" id="PTHR11266:SF50">
    <property type="entry name" value="VACUOLAR MEMBRANE PROTEIN YOR292C"/>
    <property type="match status" value="1"/>
</dbReference>
<keyword evidence="4 6" id="KW-1133">Transmembrane helix</keyword>
<dbReference type="Proteomes" id="UP000053599">
    <property type="component" value="Unassembled WGS sequence"/>
</dbReference>
<reference evidence="7 8" key="1">
    <citation type="submission" date="2015-01" db="EMBL/GenBank/DDBJ databases">
        <title>The Genome Sequence of Exophiala sideris CBS121828.</title>
        <authorList>
            <consortium name="The Broad Institute Genomics Platform"/>
            <person name="Cuomo C."/>
            <person name="de Hoog S."/>
            <person name="Gorbushina A."/>
            <person name="Stielow B."/>
            <person name="Teixiera M."/>
            <person name="Abouelleil A."/>
            <person name="Chapman S.B."/>
            <person name="Priest M."/>
            <person name="Young S.K."/>
            <person name="Wortman J."/>
            <person name="Nusbaum C."/>
            <person name="Birren B."/>
        </authorList>
    </citation>
    <scope>NUCLEOTIDE SEQUENCE [LARGE SCALE GENOMIC DNA]</scope>
    <source>
        <strain evidence="7 8">CBS 121828</strain>
    </source>
</reference>
<dbReference type="InterPro" id="IPR007248">
    <property type="entry name" value="Mpv17_PMP22"/>
</dbReference>
<name>A0A0D1YCN6_9EURO</name>
<comment type="subcellular location">
    <subcellularLocation>
        <location evidence="1">Membrane</location>
        <topology evidence="1">Multi-pass membrane protein</topology>
    </subcellularLocation>
</comment>
<protein>
    <recommendedName>
        <fullName evidence="9">Protein sym1</fullName>
    </recommendedName>
</protein>
<dbReference type="PANTHER" id="PTHR11266">
    <property type="entry name" value="PEROXISOMAL MEMBRANE PROTEIN 2, PXMP2 MPV17"/>
    <property type="match status" value="1"/>
</dbReference>
<accession>A0A0D1YCN6</accession>
<dbReference type="Pfam" id="PF04117">
    <property type="entry name" value="Mpv17_PMP22"/>
    <property type="match status" value="1"/>
</dbReference>
<dbReference type="HOGENOM" id="CLU_049109_8_0_1"/>
<keyword evidence="5 6" id="KW-0472">Membrane</keyword>
<feature type="transmembrane region" description="Helical" evidence="6">
    <location>
        <begin position="232"/>
        <end position="250"/>
    </location>
</feature>
<evidence type="ECO:0000313" key="7">
    <source>
        <dbReference type="EMBL" id="KIV78584.1"/>
    </source>
</evidence>
<evidence type="ECO:0000313" key="8">
    <source>
        <dbReference type="Proteomes" id="UP000053599"/>
    </source>
</evidence>
<evidence type="ECO:0000256" key="3">
    <source>
        <dbReference type="ARBA" id="ARBA00022692"/>
    </source>
</evidence>
<evidence type="ECO:0008006" key="9">
    <source>
        <dbReference type="Google" id="ProtNLM"/>
    </source>
</evidence>
<evidence type="ECO:0000256" key="1">
    <source>
        <dbReference type="ARBA" id="ARBA00004141"/>
    </source>
</evidence>
<dbReference type="EMBL" id="KN846953">
    <property type="protein sequence ID" value="KIV78584.1"/>
    <property type="molecule type" value="Genomic_DNA"/>
</dbReference>
<evidence type="ECO:0000256" key="5">
    <source>
        <dbReference type="ARBA" id="ARBA00023136"/>
    </source>
</evidence>
<organism evidence="7 8">
    <name type="scientific">Exophiala sideris</name>
    <dbReference type="NCBI Taxonomy" id="1016849"/>
    <lineage>
        <taxon>Eukaryota</taxon>
        <taxon>Fungi</taxon>
        <taxon>Dikarya</taxon>
        <taxon>Ascomycota</taxon>
        <taxon>Pezizomycotina</taxon>
        <taxon>Eurotiomycetes</taxon>
        <taxon>Chaetothyriomycetidae</taxon>
        <taxon>Chaetothyriales</taxon>
        <taxon>Herpotrichiellaceae</taxon>
        <taxon>Exophiala</taxon>
    </lineage>
</organism>
<dbReference type="GO" id="GO:0005739">
    <property type="term" value="C:mitochondrion"/>
    <property type="evidence" value="ECO:0007669"/>
    <property type="project" value="TreeGrafter"/>
</dbReference>
<feature type="transmembrane region" description="Helical" evidence="6">
    <location>
        <begin position="21"/>
        <end position="42"/>
    </location>
</feature>
<sequence>MWETSRRKSLAWLNSRYIYGRIPLLHTILLLIEFAMAAQLIAKFNSYYAKKPVLTTMITNAVLGGIADTVAQTISAFRTRQALLPTNDPRSLISSGVELEDLNEKPARLSPTLSPRHTGPQPFDFERLTRFMSYGFLMSPLQFLWFGRLTKWFPITSTSAMAPAMKRVAMDQLVFAPFGLSCFFTFMTVAEGGGKKEVVRKFQDVYVPTLRANYILWPAVQAINFRIMPLQFQIPFVSTIGIAWTAYLSLTNAKEDEDMQQ</sequence>
<evidence type="ECO:0000256" key="2">
    <source>
        <dbReference type="ARBA" id="ARBA00006824"/>
    </source>
</evidence>
<keyword evidence="3 6" id="KW-0812">Transmembrane</keyword>
<dbReference type="GO" id="GO:0016020">
    <property type="term" value="C:membrane"/>
    <property type="evidence" value="ECO:0007669"/>
    <property type="project" value="UniProtKB-SubCell"/>
</dbReference>
<evidence type="ECO:0000256" key="4">
    <source>
        <dbReference type="ARBA" id="ARBA00022989"/>
    </source>
</evidence>